<sequence length="49" mass="5868">MVVDCWYVVGYAQYHGNHDPLVTDQRGNAIFKRYYGNHFHLDYFDPRGM</sequence>
<organism evidence="1 2">
    <name type="scientific">Pyricularia grisea</name>
    <name type="common">Crabgrass-specific blast fungus</name>
    <name type="synonym">Magnaporthe grisea</name>
    <dbReference type="NCBI Taxonomy" id="148305"/>
    <lineage>
        <taxon>Eukaryota</taxon>
        <taxon>Fungi</taxon>
        <taxon>Dikarya</taxon>
        <taxon>Ascomycota</taxon>
        <taxon>Pezizomycotina</taxon>
        <taxon>Sordariomycetes</taxon>
        <taxon>Sordariomycetidae</taxon>
        <taxon>Magnaporthales</taxon>
        <taxon>Pyriculariaceae</taxon>
        <taxon>Pyricularia</taxon>
    </lineage>
</organism>
<dbReference type="Proteomes" id="UP001059893">
    <property type="component" value="Unassembled WGS sequence"/>
</dbReference>
<evidence type="ECO:0000313" key="1">
    <source>
        <dbReference type="EMBL" id="KAI6298768.1"/>
    </source>
</evidence>
<name>A0ABQ8NL22_PYRGI</name>
<evidence type="ECO:0000313" key="2">
    <source>
        <dbReference type="Proteomes" id="UP001059893"/>
    </source>
</evidence>
<comment type="caution">
    <text evidence="1">The sequence shown here is derived from an EMBL/GenBank/DDBJ whole genome shotgun (WGS) entry which is preliminary data.</text>
</comment>
<protein>
    <submittedName>
        <fullName evidence="1">Uncharacterized protein</fullName>
    </submittedName>
</protein>
<keyword evidence="2" id="KW-1185">Reference proteome</keyword>
<proteinExistence type="predicted"/>
<accession>A0ABQ8NL22</accession>
<dbReference type="EMBL" id="JABSND010000082">
    <property type="protein sequence ID" value="KAI6298768.1"/>
    <property type="molecule type" value="Genomic_DNA"/>
</dbReference>
<reference evidence="1" key="1">
    <citation type="submission" date="2021-01" db="EMBL/GenBank/DDBJ databases">
        <title>Deciphering the adaptive evolutionary patterns associated with biogeogrpahic diversity in the finger millet blast pathogen Magnaporthe oryzae in Eastern Africa.</title>
        <authorList>
            <person name="Onyema G."/>
            <person name="Shittu T.A."/>
            <person name="Dodsworth S."/>
            <person name="Devilliers S."/>
            <person name="Muthumeenakshi S."/>
            <person name="Sreenivasaprasad S."/>
        </authorList>
    </citation>
    <scope>NUCLEOTIDE SEQUENCE</scope>
    <source>
        <strain evidence="1">D15/s37</strain>
    </source>
</reference>
<gene>
    <name evidence="1" type="ORF">MCOR33_005153</name>
</gene>